<dbReference type="PANTHER" id="PTHR43401:SF2">
    <property type="entry name" value="L-THREONINE 3-DEHYDROGENASE"/>
    <property type="match status" value="1"/>
</dbReference>
<organism evidence="5 6">
    <name type="scientific">Rhizobium tumorigenes</name>
    <dbReference type="NCBI Taxonomy" id="2041385"/>
    <lineage>
        <taxon>Bacteria</taxon>
        <taxon>Pseudomonadati</taxon>
        <taxon>Pseudomonadota</taxon>
        <taxon>Alphaproteobacteria</taxon>
        <taxon>Hyphomicrobiales</taxon>
        <taxon>Rhizobiaceae</taxon>
        <taxon>Rhizobium/Agrobacterium group</taxon>
        <taxon>Rhizobium</taxon>
    </lineage>
</organism>
<reference evidence="6" key="2">
    <citation type="journal article" date="2023" name="MicrobiologyOpen">
        <title>Genomics of the tumorigenes clade of the family Rhizobiaceae and description of Rhizobium rhododendri sp. nov.</title>
        <authorList>
            <person name="Kuzmanovic N."/>
            <person name="diCenzo G.C."/>
            <person name="Bunk B."/>
            <person name="Sproeer C."/>
            <person name="Fruehling A."/>
            <person name="Neumann-Schaal M."/>
            <person name="Overmann J."/>
            <person name="Smalla K."/>
        </authorList>
    </citation>
    <scope>NUCLEOTIDE SEQUENCE [LARGE SCALE GENOMIC DNA]</scope>
    <source>
        <strain evidence="6">1078</strain>
    </source>
</reference>
<dbReference type="SUPFAM" id="SSF50129">
    <property type="entry name" value="GroES-like"/>
    <property type="match status" value="1"/>
</dbReference>
<dbReference type="Proteomes" id="UP000249499">
    <property type="component" value="Chromosome"/>
</dbReference>
<dbReference type="InterPro" id="IPR011032">
    <property type="entry name" value="GroES-like_sf"/>
</dbReference>
<evidence type="ECO:0000256" key="3">
    <source>
        <dbReference type="ARBA" id="ARBA00023002"/>
    </source>
</evidence>
<dbReference type="Gene3D" id="3.90.180.10">
    <property type="entry name" value="Medium-chain alcohol dehydrogenases, catalytic domain"/>
    <property type="match status" value="1"/>
</dbReference>
<name>A0AAF1K264_9HYPH</name>
<evidence type="ECO:0000259" key="4">
    <source>
        <dbReference type="SMART" id="SM00829"/>
    </source>
</evidence>
<keyword evidence="2" id="KW-0862">Zinc</keyword>
<dbReference type="PANTHER" id="PTHR43401">
    <property type="entry name" value="L-THREONINE 3-DEHYDROGENASE"/>
    <property type="match status" value="1"/>
</dbReference>
<keyword evidence="1" id="KW-0479">Metal-binding</keyword>
<evidence type="ECO:0000256" key="2">
    <source>
        <dbReference type="ARBA" id="ARBA00022833"/>
    </source>
</evidence>
<gene>
    <name evidence="5" type="ORF">PR017_09860</name>
</gene>
<dbReference type="Pfam" id="PF08240">
    <property type="entry name" value="ADH_N"/>
    <property type="match status" value="1"/>
</dbReference>
<dbReference type="InterPro" id="IPR020843">
    <property type="entry name" value="ER"/>
</dbReference>
<dbReference type="GO" id="GO:0046872">
    <property type="term" value="F:metal ion binding"/>
    <property type="evidence" value="ECO:0007669"/>
    <property type="project" value="UniProtKB-KW"/>
</dbReference>
<dbReference type="EMBL" id="CP117255">
    <property type="protein sequence ID" value="WFR94154.1"/>
    <property type="molecule type" value="Genomic_DNA"/>
</dbReference>
<dbReference type="InterPro" id="IPR050129">
    <property type="entry name" value="Zn_alcohol_dh"/>
</dbReference>
<reference evidence="5 6" key="1">
    <citation type="journal article" date="2018" name="Sci. Rep.">
        <title>Rhizobium tumorigenes sp. nov., a novel plant tumorigenic bacterium isolated from cane gall tumors on thornless blackberry.</title>
        <authorList>
            <person name="Kuzmanovi N."/>
            <person name="Smalla K."/>
            <person name="Gronow S."/>
            <person name="PuBawska J."/>
        </authorList>
    </citation>
    <scope>NUCLEOTIDE SEQUENCE [LARGE SCALE GENOMIC DNA]</scope>
    <source>
        <strain evidence="5 6">1078</strain>
    </source>
</reference>
<protein>
    <submittedName>
        <fullName evidence="5">Zinc-dependent alcohol dehydrogenase family protein</fullName>
    </submittedName>
</protein>
<dbReference type="GO" id="GO:0016491">
    <property type="term" value="F:oxidoreductase activity"/>
    <property type="evidence" value="ECO:0007669"/>
    <property type="project" value="UniProtKB-KW"/>
</dbReference>
<evidence type="ECO:0000313" key="5">
    <source>
        <dbReference type="EMBL" id="WFR94154.1"/>
    </source>
</evidence>
<proteinExistence type="predicted"/>
<dbReference type="RefSeq" id="WP_111222737.1">
    <property type="nucleotide sequence ID" value="NZ_CP117255.1"/>
</dbReference>
<evidence type="ECO:0000313" key="6">
    <source>
        <dbReference type="Proteomes" id="UP000249499"/>
    </source>
</evidence>
<accession>A0AAF1K264</accession>
<evidence type="ECO:0000256" key="1">
    <source>
        <dbReference type="ARBA" id="ARBA00022723"/>
    </source>
</evidence>
<dbReference type="CDD" id="cd08234">
    <property type="entry name" value="threonine_DH_like"/>
    <property type="match status" value="1"/>
</dbReference>
<dbReference type="KEGG" id="rtu:PR017_09860"/>
<dbReference type="SUPFAM" id="SSF51735">
    <property type="entry name" value="NAD(P)-binding Rossmann-fold domains"/>
    <property type="match status" value="1"/>
</dbReference>
<dbReference type="InterPro" id="IPR013149">
    <property type="entry name" value="ADH-like_C"/>
</dbReference>
<sequence length="344" mass="35973">MQAIRLDAVGQLTVREIEKPLPGRGELLVRVEACGICGTDRHILHGEFPSAPPVTLGHEFAGIVEAVGPDTTGFAPGMRVTCDPNISCGLCSQCRSGRVNLCERLQAIGIHRDGGFADYAILPVSQAFELPLGLDPLHGAFCEPLACCLHGVDMAKIETGASVVVLGGGVIGLLVVQLARLAGATRVVLVTRHKDKRALAERLGATATLDPGLSDPIAAISRPDGLLPGGADVVFECAGVAETVQQSTRMAKSGGTVVVLGVMPQGQTVPIEPFDLLFRELKFIGSFINPFTHRRAADLIASGAIDVAPLISRVVGMTEGAEAIRQPARPGEIRVLVVPDSAAR</sequence>
<dbReference type="InterPro" id="IPR036291">
    <property type="entry name" value="NAD(P)-bd_dom_sf"/>
</dbReference>
<keyword evidence="6" id="KW-1185">Reference proteome</keyword>
<feature type="domain" description="Enoyl reductase (ER)" evidence="4">
    <location>
        <begin position="7"/>
        <end position="337"/>
    </location>
</feature>
<dbReference type="SMART" id="SM00829">
    <property type="entry name" value="PKS_ER"/>
    <property type="match status" value="1"/>
</dbReference>
<dbReference type="Pfam" id="PF00107">
    <property type="entry name" value="ADH_zinc_N"/>
    <property type="match status" value="1"/>
</dbReference>
<dbReference type="AlphaFoldDB" id="A0AAF1K264"/>
<dbReference type="Gene3D" id="3.40.50.720">
    <property type="entry name" value="NAD(P)-binding Rossmann-like Domain"/>
    <property type="match status" value="1"/>
</dbReference>
<keyword evidence="3" id="KW-0560">Oxidoreductase</keyword>
<dbReference type="InterPro" id="IPR013154">
    <property type="entry name" value="ADH-like_N"/>
</dbReference>